<sequence>MKKVLNKAMSIRTIQRNARIYNELKSWPWWQLYTRVRPLLAATRDDNELRKKANELNQLKREEREREARARKA</sequence>
<dbReference type="EMBL" id="VSWC01000197">
    <property type="protein sequence ID" value="KAA1065103.1"/>
    <property type="molecule type" value="Genomic_DNA"/>
</dbReference>
<reference evidence="2 3" key="1">
    <citation type="submission" date="2019-05" db="EMBL/GenBank/DDBJ databases">
        <title>Emergence of the Ug99 lineage of the wheat stem rust pathogen through somatic hybridization.</title>
        <authorList>
            <person name="Li F."/>
            <person name="Upadhyaya N.M."/>
            <person name="Sperschneider J."/>
            <person name="Matny O."/>
            <person name="Nguyen-Phuc H."/>
            <person name="Mago R."/>
            <person name="Raley C."/>
            <person name="Miller M.E."/>
            <person name="Silverstein K.A.T."/>
            <person name="Henningsen E."/>
            <person name="Hirsch C.D."/>
            <person name="Visser B."/>
            <person name="Pretorius Z.A."/>
            <person name="Steffenson B.J."/>
            <person name="Schwessinger B."/>
            <person name="Dodds P.N."/>
            <person name="Figueroa M."/>
        </authorList>
    </citation>
    <scope>NUCLEOTIDE SEQUENCE [LARGE SCALE GENOMIC DNA]</scope>
    <source>
        <strain evidence="2">21-0</strain>
    </source>
</reference>
<comment type="caution">
    <text evidence="2">The sequence shown here is derived from an EMBL/GenBank/DDBJ whole genome shotgun (WGS) entry which is preliminary data.</text>
</comment>
<evidence type="ECO:0000256" key="1">
    <source>
        <dbReference type="SAM" id="MobiDB-lite"/>
    </source>
</evidence>
<dbReference type="AlphaFoldDB" id="A0A5B0LMB7"/>
<feature type="region of interest" description="Disordered" evidence="1">
    <location>
        <begin position="54"/>
        <end position="73"/>
    </location>
</feature>
<evidence type="ECO:0000313" key="3">
    <source>
        <dbReference type="Proteomes" id="UP000324748"/>
    </source>
</evidence>
<keyword evidence="3" id="KW-1185">Reference proteome</keyword>
<dbReference type="OrthoDB" id="6108017at2759"/>
<evidence type="ECO:0000313" key="2">
    <source>
        <dbReference type="EMBL" id="KAA1065103.1"/>
    </source>
</evidence>
<accession>A0A5B0LMB7</accession>
<protein>
    <submittedName>
        <fullName evidence="2">Uncharacterized protein</fullName>
    </submittedName>
</protein>
<name>A0A5B0LMB7_PUCGR</name>
<dbReference type="Gene3D" id="4.10.270.10">
    <property type="entry name" value="Myosin, subunit A"/>
    <property type="match status" value="1"/>
</dbReference>
<organism evidence="2 3">
    <name type="scientific">Puccinia graminis f. sp. tritici</name>
    <dbReference type="NCBI Taxonomy" id="56615"/>
    <lineage>
        <taxon>Eukaryota</taxon>
        <taxon>Fungi</taxon>
        <taxon>Dikarya</taxon>
        <taxon>Basidiomycota</taxon>
        <taxon>Pucciniomycotina</taxon>
        <taxon>Pucciniomycetes</taxon>
        <taxon>Pucciniales</taxon>
        <taxon>Pucciniaceae</taxon>
        <taxon>Puccinia</taxon>
    </lineage>
</organism>
<gene>
    <name evidence="2" type="ORF">PGT21_024979</name>
</gene>
<proteinExistence type="predicted"/>
<dbReference type="Proteomes" id="UP000324748">
    <property type="component" value="Unassembled WGS sequence"/>
</dbReference>